<dbReference type="InterPro" id="IPR009081">
    <property type="entry name" value="PP-bd_ACP"/>
</dbReference>
<protein>
    <submittedName>
        <fullName evidence="2">Aryl carrier-like protein</fullName>
    </submittedName>
</protein>
<dbReference type="Proteomes" id="UP000294746">
    <property type="component" value="Unassembled WGS sequence"/>
</dbReference>
<name>A0A4R2S2E7_9BACL</name>
<dbReference type="EMBL" id="SLXV01000005">
    <property type="protein sequence ID" value="TCP69855.1"/>
    <property type="molecule type" value="Genomic_DNA"/>
</dbReference>
<accession>A0A4R2S2E7</accession>
<dbReference type="AlphaFoldDB" id="A0A4R2S2E7"/>
<keyword evidence="3" id="KW-1185">Reference proteome</keyword>
<evidence type="ECO:0000259" key="1">
    <source>
        <dbReference type="PROSITE" id="PS50075"/>
    </source>
</evidence>
<evidence type="ECO:0000313" key="2">
    <source>
        <dbReference type="EMBL" id="TCP69855.1"/>
    </source>
</evidence>
<dbReference type="Gene3D" id="1.10.1200.10">
    <property type="entry name" value="ACP-like"/>
    <property type="match status" value="1"/>
</dbReference>
<dbReference type="SUPFAM" id="SSF47336">
    <property type="entry name" value="ACP-like"/>
    <property type="match status" value="1"/>
</dbReference>
<comment type="caution">
    <text evidence="2">The sequence shown here is derived from an EMBL/GenBank/DDBJ whole genome shotgun (WGS) entry which is preliminary data.</text>
</comment>
<organism evidence="2 3">
    <name type="scientific">Baia soyae</name>
    <dbReference type="NCBI Taxonomy" id="1544746"/>
    <lineage>
        <taxon>Bacteria</taxon>
        <taxon>Bacillati</taxon>
        <taxon>Bacillota</taxon>
        <taxon>Bacilli</taxon>
        <taxon>Bacillales</taxon>
        <taxon>Thermoactinomycetaceae</taxon>
        <taxon>Baia</taxon>
    </lineage>
</organism>
<reference evidence="2 3" key="1">
    <citation type="submission" date="2019-03" db="EMBL/GenBank/DDBJ databases">
        <title>Genomic Encyclopedia of Type Strains, Phase IV (KMG-IV): sequencing the most valuable type-strain genomes for metagenomic binning, comparative biology and taxonomic classification.</title>
        <authorList>
            <person name="Goeker M."/>
        </authorList>
    </citation>
    <scope>NUCLEOTIDE SEQUENCE [LARGE SCALE GENOMIC DNA]</scope>
    <source>
        <strain evidence="2 3">DSM 46831</strain>
    </source>
</reference>
<evidence type="ECO:0000313" key="3">
    <source>
        <dbReference type="Proteomes" id="UP000294746"/>
    </source>
</evidence>
<gene>
    <name evidence="2" type="ORF">EDD57_10538</name>
</gene>
<dbReference type="Pfam" id="PF00550">
    <property type="entry name" value="PP-binding"/>
    <property type="match status" value="1"/>
</dbReference>
<feature type="domain" description="Carrier" evidence="1">
    <location>
        <begin position="1"/>
        <end position="73"/>
    </location>
</feature>
<dbReference type="PROSITE" id="PS50075">
    <property type="entry name" value="CARRIER"/>
    <property type="match status" value="1"/>
</dbReference>
<sequence>MTFETLCKQVAHLLDEPEATISETENLLDRGLDSIRMMSLVESWRQDGVEVDFIALAENPTLSHWWELLSSAKRHA</sequence>
<proteinExistence type="predicted"/>
<dbReference type="InterPro" id="IPR036736">
    <property type="entry name" value="ACP-like_sf"/>
</dbReference>